<dbReference type="SMART" id="SM01065">
    <property type="entry name" value="CBM_2"/>
    <property type="match status" value="1"/>
</dbReference>
<dbReference type="GO" id="GO:0047389">
    <property type="term" value="F:glycerophosphocholine phosphodiesterase activity"/>
    <property type="evidence" value="ECO:0007669"/>
    <property type="project" value="TreeGrafter"/>
</dbReference>
<dbReference type="PANTHER" id="PTHR22958:SF1">
    <property type="entry name" value="GLYCEROPHOSPHOCHOLINE PHOSPHODIESTERASE GPCPD1"/>
    <property type="match status" value="1"/>
</dbReference>
<accession>A0A0A1WM93</accession>
<proteinExistence type="predicted"/>
<dbReference type="Gene3D" id="2.60.40.10">
    <property type="entry name" value="Immunoglobulins"/>
    <property type="match status" value="1"/>
</dbReference>
<reference evidence="4" key="1">
    <citation type="submission" date="2014-11" db="EMBL/GenBank/DDBJ databases">
        <authorList>
            <person name="Geib S."/>
        </authorList>
    </citation>
    <scope>NUCLEOTIDE SEQUENCE</scope>
</reference>
<dbReference type="InterPro" id="IPR013783">
    <property type="entry name" value="Ig-like_fold"/>
</dbReference>
<dbReference type="GO" id="GO:2001070">
    <property type="term" value="F:starch binding"/>
    <property type="evidence" value="ECO:0007669"/>
    <property type="project" value="InterPro"/>
</dbReference>
<organism evidence="4">
    <name type="scientific">Zeugodacus cucurbitae</name>
    <name type="common">Melon fruit fly</name>
    <name type="synonym">Bactrocera cucurbitae</name>
    <dbReference type="NCBI Taxonomy" id="28588"/>
    <lineage>
        <taxon>Eukaryota</taxon>
        <taxon>Metazoa</taxon>
        <taxon>Ecdysozoa</taxon>
        <taxon>Arthropoda</taxon>
        <taxon>Hexapoda</taxon>
        <taxon>Insecta</taxon>
        <taxon>Pterygota</taxon>
        <taxon>Neoptera</taxon>
        <taxon>Endopterygota</taxon>
        <taxon>Diptera</taxon>
        <taxon>Brachycera</taxon>
        <taxon>Muscomorpha</taxon>
        <taxon>Tephritoidea</taxon>
        <taxon>Tephritidae</taxon>
        <taxon>Zeugodacus</taxon>
        <taxon>Zeugodacus</taxon>
    </lineage>
</organism>
<dbReference type="Pfam" id="PF00686">
    <property type="entry name" value="CBM_20"/>
    <property type="match status" value="1"/>
</dbReference>
<evidence type="ECO:0000256" key="1">
    <source>
        <dbReference type="ARBA" id="ARBA00022801"/>
    </source>
</evidence>
<gene>
    <name evidence="4" type="primary">T05H10.7_1</name>
    <name evidence="4" type="ORF">g.16710</name>
</gene>
<evidence type="ECO:0000259" key="2">
    <source>
        <dbReference type="PROSITE" id="PS51166"/>
    </source>
</evidence>
<dbReference type="InterPro" id="IPR017946">
    <property type="entry name" value="PLC-like_Pdiesterase_TIM-brl"/>
</dbReference>
<name>A0A0A1WM93_ZEUCU</name>
<evidence type="ECO:0000259" key="3">
    <source>
        <dbReference type="PROSITE" id="PS51704"/>
    </source>
</evidence>
<keyword evidence="1" id="KW-0378">Hydrolase</keyword>
<dbReference type="SUPFAM" id="SSF51695">
    <property type="entry name" value="PLC-like phosphodiesterases"/>
    <property type="match status" value="1"/>
</dbReference>
<protein>
    <submittedName>
        <fullName evidence="4">Putative glycerophosphocholine phosphodiesterase GPCPD1 homolog T05H10.7</fullName>
    </submittedName>
</protein>
<dbReference type="Gene3D" id="3.20.20.190">
    <property type="entry name" value="Phosphatidylinositol (PI) phosphodiesterase"/>
    <property type="match status" value="1"/>
</dbReference>
<dbReference type="Pfam" id="PF03009">
    <property type="entry name" value="GDPD"/>
    <property type="match status" value="1"/>
</dbReference>
<dbReference type="InterPro" id="IPR051578">
    <property type="entry name" value="GDPD"/>
</dbReference>
<evidence type="ECO:0000313" key="4">
    <source>
        <dbReference type="EMBL" id="JAC99639.1"/>
    </source>
</evidence>
<dbReference type="CDD" id="cd08572">
    <property type="entry name" value="GDPD_GDE5_like"/>
    <property type="match status" value="1"/>
</dbReference>
<dbReference type="InterPro" id="IPR013784">
    <property type="entry name" value="Carb-bd-like_fold"/>
</dbReference>
<feature type="domain" description="GP-PDE" evidence="3">
    <location>
        <begin position="360"/>
        <end position="652"/>
    </location>
</feature>
<dbReference type="InterPro" id="IPR002044">
    <property type="entry name" value="CBM20"/>
</dbReference>
<dbReference type="PANTHER" id="PTHR22958">
    <property type="entry name" value="GLYCEROPHOSPHORYL DIESTER PHOSPHODIESTERASE"/>
    <property type="match status" value="1"/>
</dbReference>
<dbReference type="PROSITE" id="PS51704">
    <property type="entry name" value="GP_PDE"/>
    <property type="match status" value="1"/>
</dbReference>
<dbReference type="PROSITE" id="PS51166">
    <property type="entry name" value="CBM20"/>
    <property type="match status" value="1"/>
</dbReference>
<dbReference type="AlphaFoldDB" id="A0A0A1WM93"/>
<feature type="non-terminal residue" evidence="4">
    <location>
        <position position="1"/>
    </location>
</feature>
<sequence>TNHMCTLTNKTTIMSKNFHYKIKFYKNYINCKNKCLNFCVSVNNSKRNSLVNLKDFQSGKTMTEDIAIVHFKVNLTGTRIAPYEVVGVMGNQEALGEWNVQLAPRLKRSANDYSEWTAVVELSLHKFLRYRYFIAAVDKATQIVQARRWEIQERAREVKLMSKKVECVDRFGCICPNKLKVRKAWLNTGHVVLFKLFFNALDFKENLPIVPEEEIRLKLEPVNPELMLPILPSARAYAQYSNMLYGGSQMKEQPDLGVVYNNNTLMFQVLMVDKAMVGYLLKLNLSNESTGCVQFLGQMYIPPDALDTSEGILTVSFASITNGMEVARLKMKYLVINAMPDWQVKLNTTFLQYWPRRWKGLDIGHRGSGRSFIADNPAPIFENTLNSMQSAYKAGADMVEFDVMLTRDLVPIINHDFELMICLNAGKPLTKSNLCMKSVKDFTYDELQHLITYRVINERIVEYPAPCSVSNPDERLFPTLKEFFTNTNRFLGCNMEIKWPQAYYAGGIESIQTIDKNQYVDAILSVVKDVSWGRLCCFSSFDADICIMLRFKQNIYPVFFTVSHKVPEFLDPRTHCLHPAVNTAQAFDLNGIAPAASIFESHPDAVTLANRQKKWVLLWGEKLCDRKAVAWYKKQGVHGLIYDRIDTIVPADKRNMFEKDGRLQKLFKLQLSCGCR</sequence>
<reference evidence="4" key="2">
    <citation type="journal article" date="2015" name="Gigascience">
        <title>Reconstructing a comprehensive transcriptome assembly of a white-pupal translocated strain of the pest fruit fly Bactrocera cucurbitae.</title>
        <authorList>
            <person name="Sim S.B."/>
            <person name="Calla B."/>
            <person name="Hall B."/>
            <person name="DeRego T."/>
            <person name="Geib S.M."/>
        </authorList>
    </citation>
    <scope>NUCLEOTIDE SEQUENCE</scope>
</reference>
<dbReference type="SUPFAM" id="SSF49452">
    <property type="entry name" value="Starch-binding domain-like"/>
    <property type="match status" value="1"/>
</dbReference>
<dbReference type="EMBL" id="GBXI01014652">
    <property type="protein sequence ID" value="JAC99639.1"/>
    <property type="molecule type" value="Transcribed_RNA"/>
</dbReference>
<dbReference type="InterPro" id="IPR030395">
    <property type="entry name" value="GP_PDE_dom"/>
</dbReference>
<feature type="domain" description="CBM20" evidence="2">
    <location>
        <begin position="61"/>
        <end position="187"/>
    </location>
</feature>
<dbReference type="GO" id="GO:0046475">
    <property type="term" value="P:glycerophospholipid catabolic process"/>
    <property type="evidence" value="ECO:0007669"/>
    <property type="project" value="TreeGrafter"/>
</dbReference>